<dbReference type="EMBL" id="LR133909">
    <property type="protein sequence ID" value="VDY41202.1"/>
    <property type="molecule type" value="Genomic_DNA"/>
</dbReference>
<organism evidence="2 3">
    <name type="scientific">Salmonella enterica subsp. enterica serovar Daytona</name>
    <dbReference type="NCBI Taxonomy" id="1962639"/>
    <lineage>
        <taxon>Bacteria</taxon>
        <taxon>Pseudomonadati</taxon>
        <taxon>Pseudomonadota</taxon>
        <taxon>Gammaproteobacteria</taxon>
        <taxon>Enterobacterales</taxon>
        <taxon>Enterobacteriaceae</taxon>
        <taxon>Salmonella</taxon>
    </lineage>
</organism>
<feature type="region of interest" description="Disordered" evidence="1">
    <location>
        <begin position="347"/>
        <end position="393"/>
    </location>
</feature>
<feature type="region of interest" description="Disordered" evidence="1">
    <location>
        <begin position="263"/>
        <end position="310"/>
    </location>
</feature>
<evidence type="ECO:0000256" key="1">
    <source>
        <dbReference type="SAM" id="MobiDB-lite"/>
    </source>
</evidence>
<proteinExistence type="predicted"/>
<keyword evidence="2" id="KW-0540">Nuclease</keyword>
<evidence type="ECO:0000313" key="2">
    <source>
        <dbReference type="EMBL" id="VDY41202.1"/>
    </source>
</evidence>
<keyword evidence="2" id="KW-0378">Hydrolase</keyword>
<feature type="compositionally biased region" description="Basic and acidic residues" evidence="1">
    <location>
        <begin position="409"/>
        <end position="431"/>
    </location>
</feature>
<dbReference type="AlphaFoldDB" id="A0A447JGX1"/>
<feature type="region of interest" description="Disordered" evidence="1">
    <location>
        <begin position="407"/>
        <end position="465"/>
    </location>
</feature>
<protein>
    <submittedName>
        <fullName evidence="2">Exonuclease VIII</fullName>
        <ecNumber evidence="2">3.1.11.-</ecNumber>
    </submittedName>
</protein>
<name>A0A447JGX1_SALET</name>
<accession>A0A447JGX1</accession>
<dbReference type="GO" id="GO:0004527">
    <property type="term" value="F:exonuclease activity"/>
    <property type="evidence" value="ECO:0007669"/>
    <property type="project" value="UniProtKB-KW"/>
</dbReference>
<dbReference type="Proteomes" id="UP000281393">
    <property type="component" value="Chromosome"/>
</dbReference>
<dbReference type="Gene3D" id="3.90.320.10">
    <property type="match status" value="1"/>
</dbReference>
<evidence type="ECO:0000313" key="3">
    <source>
        <dbReference type="Proteomes" id="UP000281393"/>
    </source>
</evidence>
<dbReference type="EC" id="3.1.11.-" evidence="2"/>
<sequence>MENIFYHVDTDQKKEIACLEMDTQNTTVQNLILAAENVEPFKKAIEHDIHEAVNAYKQVSPVDGKVPELCTTIKFFKEWFRAEHINRGLLVKEWAERLKNKPAPVKKTGPHKVIVDDVNKPERPRRSEKPTHRTINYELACGFCEELDLNNLRPAMDFAKRIIAEDREDWKRMSMTVGIIPDIKGYDRQTIIDLVRKAPKAVHNGNPDLRRMWCESFLAVHGVRDPDWYEYVPDNTPTTHEENAARLRQAGKCLRDIEAGRFQCDEEKQQPTGELADEPATPEAVEQDTTEHHPDPQPLENESPVSQTEAGYQKIRAELHEARKNIPPKNPVDVGKQLAAARGEYVEGISDPNDPKWVHNNYSASNQGEKEEVVPEEKQPAAEPEAVTRNADGTFDVSALFSAPQIRSKKMEARTEIDGEMRKESNQRETAGDAVQEITADGGSGTGGDEAGEAADSIENGNITVPDDIQPGIYYDIPNEAYHAGPGVSKSQLDDIADTPAIYLWRKNAPVDTEKTKSLRYRNGFFTAGYWNQRNSVNASSSHRSLTAVPVQEKKKRKPFWKNAPGQEEPCLRQKKAGKSNLCTRV</sequence>
<feature type="region of interest" description="Disordered" evidence="1">
    <location>
        <begin position="539"/>
        <end position="586"/>
    </location>
</feature>
<feature type="compositionally biased region" description="Basic and acidic residues" evidence="1">
    <location>
        <begin position="368"/>
        <end position="380"/>
    </location>
</feature>
<reference evidence="2 3" key="1">
    <citation type="submission" date="2018-12" db="EMBL/GenBank/DDBJ databases">
        <authorList>
            <consortium name="Pathogen Informatics"/>
        </authorList>
    </citation>
    <scope>NUCLEOTIDE SEQUENCE [LARGE SCALE GENOMIC DNA]</scope>
    <source>
        <strain evidence="2 3">NCTC7102</strain>
    </source>
</reference>
<keyword evidence="2" id="KW-0269">Exonuclease</keyword>
<gene>
    <name evidence="2" type="primary">recE_3</name>
    <name evidence="2" type="ORF">NCTC7102_02573</name>
</gene>
<dbReference type="InterPro" id="IPR011604">
    <property type="entry name" value="PDDEXK-like_dom_sf"/>
</dbReference>